<reference evidence="1 2" key="1">
    <citation type="journal article" date="2023" name="ACS Omega">
        <title>Identification of the Neoaspergillic Acid Biosynthesis Gene Cluster by Establishing an In Vitro CRISPR-Ribonucleoprotein Genetic System in Aspergillus melleus.</title>
        <authorList>
            <person name="Yuan B."/>
            <person name="Grau M.F."/>
            <person name="Murata R.M."/>
            <person name="Torok T."/>
            <person name="Venkateswaran K."/>
            <person name="Stajich J.E."/>
            <person name="Wang C.C.C."/>
        </authorList>
    </citation>
    <scope>NUCLEOTIDE SEQUENCE [LARGE SCALE GENOMIC DNA]</scope>
    <source>
        <strain evidence="1 2">IMV 1140</strain>
    </source>
</reference>
<accession>A0ACC3BG72</accession>
<dbReference type="Proteomes" id="UP001177260">
    <property type="component" value="Unassembled WGS sequence"/>
</dbReference>
<comment type="caution">
    <text evidence="1">The sequence shown here is derived from an EMBL/GenBank/DDBJ whole genome shotgun (WGS) entry which is preliminary data.</text>
</comment>
<evidence type="ECO:0000313" key="2">
    <source>
        <dbReference type="Proteomes" id="UP001177260"/>
    </source>
</evidence>
<sequence length="399" mass="44875">MPRRPLLRRPVSSTQGEVAIATPASRPEPEVVFVTVQPPREALKHPQVAERLRHYIFFLADCYDLHDAHRCFRTTVPSLAQTNPLLLSATLAFPATSQYCADSSTPRKQKAHHRELAEAYHAESIEMLTTATEDLENFHNGQTLAAICLLRSYELIMLRPSEGSALKQTQRTQSFQNTPDYHATYICALAISSSSTPVWINSFGPISFCARWLRERKKALKLIDAVRYWGNRTGWPVGEVLDCIQAPWDQKPEIQGQKDFRGPQSEVPDRSASTSAWPDDLIRTKPKRINPEDLSEDILGFFALILSYAKGCGSSGSDGSPKFISGLAHLLQDKSLYNIVRTAAYYEAVKDEVRLSVRDWIEGIQGGEDLLREADSQIGALRDRTDKRILKFVDTYKPT</sequence>
<evidence type="ECO:0000313" key="1">
    <source>
        <dbReference type="EMBL" id="KAK1149614.1"/>
    </source>
</evidence>
<organism evidence="1 2">
    <name type="scientific">Aspergillus melleus</name>
    <dbReference type="NCBI Taxonomy" id="138277"/>
    <lineage>
        <taxon>Eukaryota</taxon>
        <taxon>Fungi</taxon>
        <taxon>Dikarya</taxon>
        <taxon>Ascomycota</taxon>
        <taxon>Pezizomycotina</taxon>
        <taxon>Eurotiomycetes</taxon>
        <taxon>Eurotiomycetidae</taxon>
        <taxon>Eurotiales</taxon>
        <taxon>Aspergillaceae</taxon>
        <taxon>Aspergillus</taxon>
        <taxon>Aspergillus subgen. Circumdati</taxon>
    </lineage>
</organism>
<dbReference type="EMBL" id="JAOPJF010000003">
    <property type="protein sequence ID" value="KAK1149614.1"/>
    <property type="molecule type" value="Genomic_DNA"/>
</dbReference>
<name>A0ACC3BG72_9EURO</name>
<gene>
    <name evidence="1" type="ORF">N8T08_005163</name>
</gene>
<proteinExistence type="predicted"/>
<protein>
    <submittedName>
        <fullName evidence="1">Uncharacterized protein</fullName>
    </submittedName>
</protein>
<keyword evidence="2" id="KW-1185">Reference proteome</keyword>